<evidence type="ECO:0000313" key="2">
    <source>
        <dbReference type="EMBL" id="ADL54070.1"/>
    </source>
</evidence>
<feature type="chain" id="PRO_5003128142" description="Proline rich signal peptide protein" evidence="1">
    <location>
        <begin position="28"/>
        <end position="196"/>
    </location>
</feature>
<dbReference type="eggNOG" id="ENOG502ZZV8">
    <property type="taxonomic scope" value="Bacteria"/>
</dbReference>
<accession>D9SHN7</accession>
<protein>
    <recommendedName>
        <fullName evidence="4">Proline rich signal peptide protein</fullName>
    </recommendedName>
</protein>
<evidence type="ECO:0000256" key="1">
    <source>
        <dbReference type="SAM" id="SignalP"/>
    </source>
</evidence>
<evidence type="ECO:0008006" key="4">
    <source>
        <dbReference type="Google" id="ProtNLM"/>
    </source>
</evidence>
<dbReference type="HOGENOM" id="CLU_070058_2_0_4"/>
<dbReference type="STRING" id="395494.Galf_0025"/>
<sequence precursor="true">MPCCKKLFKVLLLLTLPVWLYATAARADGIEVNKAEIHASEDGYQLSADFNVNLNNVVQQALSLGVPLYFIGEFTLTRSRWYWLDEQVYQNEHSVKLSYNVLTRQYRISRGSLFQNFASLEDLMRILARQNSGYIPIDAMKKDGNYIASVRLRLDTKQLPKLMQVNVLTSRDWDFDSGWYRWLIRSQDAALRGKTE</sequence>
<organism evidence="2 3">
    <name type="scientific">Gallionella capsiferriformans (strain ES-2)</name>
    <name type="common">Gallionella ferruginea capsiferriformans (strain ES-2)</name>
    <dbReference type="NCBI Taxonomy" id="395494"/>
    <lineage>
        <taxon>Bacteria</taxon>
        <taxon>Pseudomonadati</taxon>
        <taxon>Pseudomonadota</taxon>
        <taxon>Betaproteobacteria</taxon>
        <taxon>Nitrosomonadales</taxon>
        <taxon>Gallionellaceae</taxon>
        <taxon>Gallionella</taxon>
    </lineage>
</organism>
<gene>
    <name evidence="2" type="ordered locus">Galf_0025</name>
</gene>
<dbReference type="AlphaFoldDB" id="D9SHN7"/>
<dbReference type="Pfam" id="PF14334">
    <property type="entry name" value="DUF4390"/>
    <property type="match status" value="1"/>
</dbReference>
<dbReference type="KEGG" id="gca:Galf_0025"/>
<dbReference type="EMBL" id="CP002159">
    <property type="protein sequence ID" value="ADL54070.1"/>
    <property type="molecule type" value="Genomic_DNA"/>
</dbReference>
<keyword evidence="3" id="KW-1185">Reference proteome</keyword>
<name>D9SHN7_GALCS</name>
<proteinExistence type="predicted"/>
<reference evidence="2 3" key="1">
    <citation type="submission" date="2010-08" db="EMBL/GenBank/DDBJ databases">
        <title>Complete sequence of Gallionella capsiferriformans ES-2.</title>
        <authorList>
            <consortium name="US DOE Joint Genome Institute"/>
            <person name="Lucas S."/>
            <person name="Copeland A."/>
            <person name="Lapidus A."/>
            <person name="Cheng J.-F."/>
            <person name="Bruce D."/>
            <person name="Goodwin L."/>
            <person name="Pitluck S."/>
            <person name="Chertkov O."/>
            <person name="Davenport K.W."/>
            <person name="Detter J.C."/>
            <person name="Han C."/>
            <person name="Tapia R."/>
            <person name="Land M."/>
            <person name="Hauser L."/>
            <person name="Chang Y.-J."/>
            <person name="Jeffries C."/>
            <person name="Kyrpides N."/>
            <person name="Ivanova N."/>
            <person name="Mikhailova N."/>
            <person name="Shelobolina E.S."/>
            <person name="Picardal F."/>
            <person name="Roden E."/>
            <person name="Emerson D."/>
            <person name="Woyke T."/>
        </authorList>
    </citation>
    <scope>NUCLEOTIDE SEQUENCE [LARGE SCALE GENOMIC DNA]</scope>
    <source>
        <strain evidence="2 3">ES-2</strain>
    </source>
</reference>
<dbReference type="RefSeq" id="WP_013292013.1">
    <property type="nucleotide sequence ID" value="NC_014394.1"/>
</dbReference>
<feature type="signal peptide" evidence="1">
    <location>
        <begin position="1"/>
        <end position="27"/>
    </location>
</feature>
<dbReference type="Proteomes" id="UP000001235">
    <property type="component" value="Chromosome"/>
</dbReference>
<dbReference type="OrthoDB" id="5298153at2"/>
<keyword evidence="1" id="KW-0732">Signal</keyword>
<dbReference type="InterPro" id="IPR025500">
    <property type="entry name" value="DUF4390"/>
</dbReference>
<evidence type="ECO:0000313" key="3">
    <source>
        <dbReference type="Proteomes" id="UP000001235"/>
    </source>
</evidence>